<feature type="transmembrane region" description="Helical" evidence="1">
    <location>
        <begin position="142"/>
        <end position="165"/>
    </location>
</feature>
<evidence type="ECO:0000313" key="2">
    <source>
        <dbReference type="EMBL" id="TNV87083.1"/>
    </source>
</evidence>
<feature type="transmembrane region" description="Helical" evidence="1">
    <location>
        <begin position="51"/>
        <end position="75"/>
    </location>
</feature>
<dbReference type="Proteomes" id="UP000785679">
    <property type="component" value="Unassembled WGS sequence"/>
</dbReference>
<keyword evidence="1" id="KW-0812">Transmembrane</keyword>
<name>A0A8J8P4G2_HALGN</name>
<gene>
    <name evidence="2" type="ORF">FGO68_gene13711</name>
</gene>
<accession>A0A8J8P4G2</accession>
<keyword evidence="1" id="KW-0472">Membrane</keyword>
<evidence type="ECO:0000256" key="1">
    <source>
        <dbReference type="SAM" id="Phobius"/>
    </source>
</evidence>
<keyword evidence="3" id="KW-1185">Reference proteome</keyword>
<sequence length="253" mass="29100">MNLVYMDLLQTDLWINNIIDLESSDDDALCPSFKLAGYNSKFTISNLGSTFAFLFVLISYQVMLLITKQLFTYIFPIKWIKKQIQKGLDQLYWNSHMRFAIQQYQAILLSSLVCVNLSLNSFHISPSQFQQITETVGEKMSVYLGIALFAASILVPLAMGMVVYLHQRAGTLMSSKFQQRYGTLLEGLDVSARSNFLKPYWSVITLFRWGFQISMFVFLKDFPDISDYSKSLHVSFIHNTRGLCEALCYCEQQ</sequence>
<comment type="caution">
    <text evidence="2">The sequence shown here is derived from an EMBL/GenBank/DDBJ whole genome shotgun (WGS) entry which is preliminary data.</text>
</comment>
<keyword evidence="1" id="KW-1133">Transmembrane helix</keyword>
<dbReference type="EMBL" id="RRYP01000639">
    <property type="protein sequence ID" value="TNV87083.1"/>
    <property type="molecule type" value="Genomic_DNA"/>
</dbReference>
<proteinExistence type="predicted"/>
<feature type="transmembrane region" description="Helical" evidence="1">
    <location>
        <begin position="104"/>
        <end position="122"/>
    </location>
</feature>
<evidence type="ECO:0000313" key="3">
    <source>
        <dbReference type="Proteomes" id="UP000785679"/>
    </source>
</evidence>
<dbReference type="AlphaFoldDB" id="A0A8J8P4G2"/>
<protein>
    <submittedName>
        <fullName evidence="2">Uncharacterized protein</fullName>
    </submittedName>
</protein>
<organism evidence="2 3">
    <name type="scientific">Halteria grandinella</name>
    <dbReference type="NCBI Taxonomy" id="5974"/>
    <lineage>
        <taxon>Eukaryota</taxon>
        <taxon>Sar</taxon>
        <taxon>Alveolata</taxon>
        <taxon>Ciliophora</taxon>
        <taxon>Intramacronucleata</taxon>
        <taxon>Spirotrichea</taxon>
        <taxon>Stichotrichia</taxon>
        <taxon>Sporadotrichida</taxon>
        <taxon>Halteriidae</taxon>
        <taxon>Halteria</taxon>
    </lineage>
</organism>
<reference evidence="2" key="1">
    <citation type="submission" date="2019-06" db="EMBL/GenBank/DDBJ databases">
        <authorList>
            <person name="Zheng W."/>
        </authorList>
    </citation>
    <scope>NUCLEOTIDE SEQUENCE</scope>
    <source>
        <strain evidence="2">QDHG01</strain>
    </source>
</reference>